<evidence type="ECO:0008006" key="3">
    <source>
        <dbReference type="Google" id="ProtNLM"/>
    </source>
</evidence>
<protein>
    <recommendedName>
        <fullName evidence="3">Roadblock/LAMTOR2 domain-containing protein</fullName>
    </recommendedName>
</protein>
<proteinExistence type="predicted"/>
<gene>
    <name evidence="1" type="ORF">QQX04_04345</name>
</gene>
<dbReference type="RefSeq" id="WP_301126604.1">
    <property type="nucleotide sequence ID" value="NZ_JAUHPV010000002.1"/>
</dbReference>
<keyword evidence="2" id="KW-1185">Reference proteome</keyword>
<dbReference type="Proteomes" id="UP001172738">
    <property type="component" value="Unassembled WGS sequence"/>
</dbReference>
<comment type="caution">
    <text evidence="1">The sequence shown here is derived from an EMBL/GenBank/DDBJ whole genome shotgun (WGS) entry which is preliminary data.</text>
</comment>
<accession>A0ABT8FZA9</accession>
<organism evidence="1 2">
    <name type="scientific">Demequina zhanjiangensis</name>
    <dbReference type="NCBI Taxonomy" id="3051659"/>
    <lineage>
        <taxon>Bacteria</taxon>
        <taxon>Bacillati</taxon>
        <taxon>Actinomycetota</taxon>
        <taxon>Actinomycetes</taxon>
        <taxon>Micrococcales</taxon>
        <taxon>Demequinaceae</taxon>
        <taxon>Demequina</taxon>
    </lineage>
</organism>
<evidence type="ECO:0000313" key="2">
    <source>
        <dbReference type="Proteomes" id="UP001172738"/>
    </source>
</evidence>
<sequence length="154" mass="16438">MSKASETTLHVRERALTAPAADYGAPADAEAWLAGMDIAFPDVAITLICGWDGTTSLLMSTGGGIVGAGSHEGVERAARSFVSEAGAWVDEMLPLPEDLSYPEMGRVRFFIRRGDRCVVGEASDLELSEGRHDLAGLYELAQIVVTQVRRSARG</sequence>
<dbReference type="EMBL" id="JAUHPV010000002">
    <property type="protein sequence ID" value="MDN4472220.1"/>
    <property type="molecule type" value="Genomic_DNA"/>
</dbReference>
<reference evidence="1" key="1">
    <citation type="submission" date="2023-06" db="EMBL/GenBank/DDBJ databases">
        <title>SYSU T00b26.</title>
        <authorList>
            <person name="Gao L."/>
            <person name="Fang B.-Z."/>
            <person name="Li W.-J."/>
        </authorList>
    </citation>
    <scope>NUCLEOTIDE SEQUENCE</scope>
    <source>
        <strain evidence="1">SYSU T00b26</strain>
    </source>
</reference>
<evidence type="ECO:0000313" key="1">
    <source>
        <dbReference type="EMBL" id="MDN4472220.1"/>
    </source>
</evidence>
<name>A0ABT8FZA9_9MICO</name>